<organism evidence="1 2">
    <name type="scientific">Bowmanella denitrificans</name>
    <dbReference type="NCBI Taxonomy" id="366582"/>
    <lineage>
        <taxon>Bacteria</taxon>
        <taxon>Pseudomonadati</taxon>
        <taxon>Pseudomonadota</taxon>
        <taxon>Gammaproteobacteria</taxon>
        <taxon>Alteromonadales</taxon>
        <taxon>Alteromonadaceae</taxon>
        <taxon>Bowmanella</taxon>
    </lineage>
</organism>
<dbReference type="SUPFAM" id="SSF54909">
    <property type="entry name" value="Dimeric alpha+beta barrel"/>
    <property type="match status" value="1"/>
</dbReference>
<accession>A0ABN0XFQ3</accession>
<gene>
    <name evidence="1" type="ORF">GCM10009092_28510</name>
</gene>
<name>A0ABN0XFQ3_9ALTE</name>
<dbReference type="PANTHER" id="PTHR37811:SF2">
    <property type="entry name" value="ABM DOMAIN-CONTAINING PROTEIN"/>
    <property type="match status" value="1"/>
</dbReference>
<dbReference type="RefSeq" id="WP_343845801.1">
    <property type="nucleotide sequence ID" value="NZ_BAAAEI010000015.1"/>
</dbReference>
<dbReference type="EMBL" id="BAAAEI010000015">
    <property type="protein sequence ID" value="GAA0362436.1"/>
    <property type="molecule type" value="Genomic_DNA"/>
</dbReference>
<dbReference type="InterPro" id="IPR052936">
    <property type="entry name" value="Jasmonate_Hydroxylase-like"/>
</dbReference>
<dbReference type="Gene3D" id="3.30.70.100">
    <property type="match status" value="1"/>
</dbReference>
<comment type="caution">
    <text evidence="1">The sequence shown here is derived from an EMBL/GenBank/DDBJ whole genome shotgun (WGS) entry which is preliminary data.</text>
</comment>
<reference evidence="1 2" key="1">
    <citation type="journal article" date="2019" name="Int. J. Syst. Evol. Microbiol.">
        <title>The Global Catalogue of Microorganisms (GCM) 10K type strain sequencing project: providing services to taxonomists for standard genome sequencing and annotation.</title>
        <authorList>
            <consortium name="The Broad Institute Genomics Platform"/>
            <consortium name="The Broad Institute Genome Sequencing Center for Infectious Disease"/>
            <person name="Wu L."/>
            <person name="Ma J."/>
        </authorList>
    </citation>
    <scope>NUCLEOTIDE SEQUENCE [LARGE SCALE GENOMIC DNA]</scope>
    <source>
        <strain evidence="1 2">JCM 13378</strain>
    </source>
</reference>
<evidence type="ECO:0000313" key="1">
    <source>
        <dbReference type="EMBL" id="GAA0362436.1"/>
    </source>
</evidence>
<sequence>MYAVIFRATMNKVDAEYANFASQLRQLAFDKYGCLDFIAVCEGNQEVAISYWPNEQAIRAWKADPMHMQAQQKGREHWYSDYQVQVVKVTRQYP</sequence>
<proteinExistence type="predicted"/>
<keyword evidence="2" id="KW-1185">Reference proteome</keyword>
<dbReference type="PANTHER" id="PTHR37811">
    <property type="entry name" value="BLL5343 PROTEIN"/>
    <property type="match status" value="1"/>
</dbReference>
<dbReference type="InterPro" id="IPR011008">
    <property type="entry name" value="Dimeric_a/b-barrel"/>
</dbReference>
<protein>
    <recommendedName>
        <fullName evidence="3">Antibiotic biosynthesis monooxygenase</fullName>
    </recommendedName>
</protein>
<evidence type="ECO:0008006" key="3">
    <source>
        <dbReference type="Google" id="ProtNLM"/>
    </source>
</evidence>
<evidence type="ECO:0000313" key="2">
    <source>
        <dbReference type="Proteomes" id="UP001501757"/>
    </source>
</evidence>
<dbReference type="Proteomes" id="UP001501757">
    <property type="component" value="Unassembled WGS sequence"/>
</dbReference>